<evidence type="ECO:0000313" key="2">
    <source>
        <dbReference type="Proteomes" id="UP001589789"/>
    </source>
</evidence>
<protein>
    <submittedName>
        <fullName evidence="1">DUF6880 family protein</fullName>
    </submittedName>
</protein>
<organism evidence="1 2">
    <name type="scientific">Muricoccus vinaceus</name>
    <dbReference type="NCBI Taxonomy" id="424704"/>
    <lineage>
        <taxon>Bacteria</taxon>
        <taxon>Pseudomonadati</taxon>
        <taxon>Pseudomonadota</taxon>
        <taxon>Alphaproteobacteria</taxon>
        <taxon>Acetobacterales</taxon>
        <taxon>Roseomonadaceae</taxon>
        <taxon>Muricoccus</taxon>
    </lineage>
</organism>
<sequence>MSISFGSRGVTAVEDDPRLRHKQAMATSKTLNAANLEALGAARLAELLMAISKGNAAAQRQLRLALAGSGGADGTARAITKQLISIGRAKTWLDWQKIKPFLAELEVQRRAILDVVAPADAGEAFELLWRLVGCAEGVLARSDDGSGRLSDAFRAAARELGPLAQRAGLPPEVLANRAFSALASDEHGAWDELVPILAPQLGTAGLLIIRDAVQAWQAEPVTASPNGKRQVIGWSSSGPIHADEVQARRRKHAATFILQQVADALGDVDGFIAQFDPTARKTPAVAAAVARRLLGAGRLDEAWAAVERVDARQRAQAPAEWEGVRVDVLEALGRLDEAQAFRWDRFAATLNATHLRAYLRKLPDFDDVEAEQKALAHALTFKDVHRSLEFLIAWPDLRRASELVLGRLKALNGDLYELLSPAADALESRHPLAATLLRRAMIGFTLGAARSSRYKHAARHLRDCRDTAARVEDFGSVPDHPTYERALRAAHGRKFGFWQEIDKLG</sequence>
<gene>
    <name evidence="1" type="ORF">ACFFIC_16360</name>
</gene>
<comment type="caution">
    <text evidence="1">The sequence shown here is derived from an EMBL/GenBank/DDBJ whole genome shotgun (WGS) entry which is preliminary data.</text>
</comment>
<accession>A0ABV6IUX0</accession>
<keyword evidence="2" id="KW-1185">Reference proteome</keyword>
<evidence type="ECO:0000313" key="1">
    <source>
        <dbReference type="EMBL" id="MFC0387112.1"/>
    </source>
</evidence>
<reference evidence="1 2" key="1">
    <citation type="submission" date="2024-09" db="EMBL/GenBank/DDBJ databases">
        <authorList>
            <person name="Sun Q."/>
            <person name="Mori K."/>
        </authorList>
    </citation>
    <scope>NUCLEOTIDE SEQUENCE [LARGE SCALE GENOMIC DNA]</scope>
    <source>
        <strain evidence="1 2">CCM 7468</strain>
    </source>
</reference>
<proteinExistence type="predicted"/>
<dbReference type="RefSeq" id="WP_377052245.1">
    <property type="nucleotide sequence ID" value="NZ_JBHLVZ010000045.1"/>
</dbReference>
<dbReference type="EMBL" id="JBHLVZ010000045">
    <property type="protein sequence ID" value="MFC0387112.1"/>
    <property type="molecule type" value="Genomic_DNA"/>
</dbReference>
<dbReference type="InterPro" id="IPR049245">
    <property type="entry name" value="DUF6880"/>
</dbReference>
<dbReference type="Proteomes" id="UP001589789">
    <property type="component" value="Unassembled WGS sequence"/>
</dbReference>
<name>A0ABV6IUX0_9PROT</name>
<dbReference type="Pfam" id="PF21810">
    <property type="entry name" value="DUF6880"/>
    <property type="match status" value="1"/>
</dbReference>